<evidence type="ECO:0000313" key="5">
    <source>
        <dbReference type="Proteomes" id="UP000036313"/>
    </source>
</evidence>
<protein>
    <recommendedName>
        <fullName evidence="3">STAS domain-containing protein</fullName>
    </recommendedName>
</protein>
<dbReference type="InterPro" id="IPR002645">
    <property type="entry name" value="STAS_dom"/>
</dbReference>
<dbReference type="Proteomes" id="UP000036313">
    <property type="component" value="Unassembled WGS sequence"/>
</dbReference>
<proteinExistence type="predicted"/>
<dbReference type="PATRIC" id="fig|1807.14.peg.4398"/>
<organism evidence="4 5">
    <name type="scientific">Mycolicibacterium obuense</name>
    <dbReference type="NCBI Taxonomy" id="1807"/>
    <lineage>
        <taxon>Bacteria</taxon>
        <taxon>Bacillati</taxon>
        <taxon>Actinomycetota</taxon>
        <taxon>Actinomycetes</taxon>
        <taxon>Mycobacteriales</taxon>
        <taxon>Mycobacteriaceae</taxon>
        <taxon>Mycolicibacterium</taxon>
    </lineage>
</organism>
<accession>A0A0J6VHI0</accession>
<gene>
    <name evidence="4" type="ORF">MOBUDSM44075_04363</name>
</gene>
<keyword evidence="2" id="KW-1133">Transmembrane helix</keyword>
<dbReference type="Gene3D" id="3.30.750.24">
    <property type="entry name" value="STAS domain"/>
    <property type="match status" value="1"/>
</dbReference>
<feature type="domain" description="STAS" evidence="3">
    <location>
        <begin position="1"/>
        <end position="71"/>
    </location>
</feature>
<dbReference type="InterPro" id="IPR036513">
    <property type="entry name" value="STAS_dom_sf"/>
</dbReference>
<reference evidence="4 5" key="1">
    <citation type="journal article" date="2015" name="Genome Biol. Evol.">
        <title>Characterization of Three Mycobacterium spp. with Potential Use in Bioremediation by Genome Sequencing and Comparative Genomics.</title>
        <authorList>
            <person name="Das S."/>
            <person name="Pettersson B.M."/>
            <person name="Behra P.R."/>
            <person name="Ramesh M."/>
            <person name="Dasgupta S."/>
            <person name="Bhattacharya A."/>
            <person name="Kirsebom L.A."/>
        </authorList>
    </citation>
    <scope>NUCLEOTIDE SEQUENCE [LARGE SCALE GENOMIC DNA]</scope>
    <source>
        <strain evidence="4 5">DSM 44075</strain>
    </source>
</reference>
<sequence>MRSVILRPHPVLGPVEAMRLRQNFELVASAGRVRVVIDLTGVSALSAAGLAAVTHILMRGRRTRMSMRVLLPEQGSDAGQIIDHADLWRFLASANGATRTAPCRSLPPLRSLDSELTPA</sequence>
<name>A0A0J6VHI0_9MYCO</name>
<evidence type="ECO:0000256" key="1">
    <source>
        <dbReference type="SAM" id="MobiDB-lite"/>
    </source>
</evidence>
<comment type="caution">
    <text evidence="4">The sequence shown here is derived from an EMBL/GenBank/DDBJ whole genome shotgun (WGS) entry which is preliminary data.</text>
</comment>
<dbReference type="AlphaFoldDB" id="A0A0J6VHI0"/>
<evidence type="ECO:0000256" key="2">
    <source>
        <dbReference type="SAM" id="Phobius"/>
    </source>
</evidence>
<dbReference type="PROSITE" id="PS50801">
    <property type="entry name" value="STAS"/>
    <property type="match status" value="1"/>
</dbReference>
<feature type="region of interest" description="Disordered" evidence="1">
    <location>
        <begin position="99"/>
        <end position="119"/>
    </location>
</feature>
<dbReference type="RefSeq" id="WP_131722044.1">
    <property type="nucleotide sequence ID" value="NZ_CALTXN010000020.1"/>
</dbReference>
<dbReference type="EMBL" id="JYNU01000057">
    <property type="protein sequence ID" value="KMO68943.1"/>
    <property type="molecule type" value="Genomic_DNA"/>
</dbReference>
<feature type="transmembrane region" description="Helical" evidence="2">
    <location>
        <begin position="35"/>
        <end position="58"/>
    </location>
</feature>
<keyword evidence="2" id="KW-0812">Transmembrane</keyword>
<dbReference type="SUPFAM" id="SSF52091">
    <property type="entry name" value="SpoIIaa-like"/>
    <property type="match status" value="1"/>
</dbReference>
<evidence type="ECO:0000313" key="4">
    <source>
        <dbReference type="EMBL" id="KMO68943.1"/>
    </source>
</evidence>
<keyword evidence="2" id="KW-0472">Membrane</keyword>
<evidence type="ECO:0000259" key="3">
    <source>
        <dbReference type="PROSITE" id="PS50801"/>
    </source>
</evidence>